<dbReference type="SUPFAM" id="SSF52540">
    <property type="entry name" value="P-loop containing nucleoside triphosphate hydrolases"/>
    <property type="match status" value="1"/>
</dbReference>
<feature type="domain" description="SF4 helicase" evidence="2">
    <location>
        <begin position="303"/>
        <end position="564"/>
    </location>
</feature>
<comment type="caution">
    <text evidence="3">The sequence shown here is derived from an EMBL/GenBank/DDBJ whole genome shotgun (WGS) entry which is preliminary data.</text>
</comment>
<keyword evidence="4" id="KW-1185">Reference proteome</keyword>
<dbReference type="Gene3D" id="3.40.50.300">
    <property type="entry name" value="P-loop containing nucleotide triphosphate hydrolases"/>
    <property type="match status" value="1"/>
</dbReference>
<organism evidence="3 4">
    <name type="scientific">Sneathiella sedimenti</name>
    <dbReference type="NCBI Taxonomy" id="2816034"/>
    <lineage>
        <taxon>Bacteria</taxon>
        <taxon>Pseudomonadati</taxon>
        <taxon>Pseudomonadota</taxon>
        <taxon>Alphaproteobacteria</taxon>
        <taxon>Sneathiellales</taxon>
        <taxon>Sneathiellaceae</taxon>
        <taxon>Sneathiella</taxon>
    </lineage>
</organism>
<dbReference type="Gene3D" id="3.40.1360.10">
    <property type="match status" value="1"/>
</dbReference>
<protein>
    <submittedName>
        <fullName evidence="3">Toprim domain-containing protein</fullName>
    </submittedName>
</protein>
<evidence type="ECO:0000259" key="2">
    <source>
        <dbReference type="PROSITE" id="PS51199"/>
    </source>
</evidence>
<dbReference type="CDD" id="cd01029">
    <property type="entry name" value="TOPRIM_primases"/>
    <property type="match status" value="1"/>
</dbReference>
<evidence type="ECO:0000259" key="1">
    <source>
        <dbReference type="PROSITE" id="PS50880"/>
    </source>
</evidence>
<reference evidence="3 4" key="1">
    <citation type="submission" date="2021-03" db="EMBL/GenBank/DDBJ databases">
        <title>Sneathiella sp. CAU 1612 isolated from Kang Won-do.</title>
        <authorList>
            <person name="Kim W."/>
        </authorList>
    </citation>
    <scope>NUCLEOTIDE SEQUENCE [LARGE SCALE GENOMIC DNA]</scope>
    <source>
        <strain evidence="3 4">CAU 1612</strain>
    </source>
</reference>
<dbReference type="Proteomes" id="UP000664761">
    <property type="component" value="Unassembled WGS sequence"/>
</dbReference>
<dbReference type="Pfam" id="PF13662">
    <property type="entry name" value="Toprim_4"/>
    <property type="match status" value="1"/>
</dbReference>
<dbReference type="InterPro" id="IPR007694">
    <property type="entry name" value="DNA_helicase_DnaB-like_C"/>
</dbReference>
<dbReference type="EMBL" id="JAFLNC010000001">
    <property type="protein sequence ID" value="MBO0332613.1"/>
    <property type="molecule type" value="Genomic_DNA"/>
</dbReference>
<name>A0ABS3F265_9PROT</name>
<evidence type="ECO:0000313" key="4">
    <source>
        <dbReference type="Proteomes" id="UP000664761"/>
    </source>
</evidence>
<dbReference type="PANTHER" id="PTHR12873">
    <property type="entry name" value="T7-LIKE MITOCHONDRIAL DNA HELICASE"/>
    <property type="match status" value="1"/>
</dbReference>
<dbReference type="InterPro" id="IPR034154">
    <property type="entry name" value="TOPRIM_DnaG/twinkle"/>
</dbReference>
<dbReference type="InterPro" id="IPR027417">
    <property type="entry name" value="P-loop_NTPase"/>
</dbReference>
<sequence length="564" mass="64112">MTRDISERLADHGIRLKNYVAGEHVTTCPECSHARKKKTDPCLSVKIDGEGGATWICHHCTTTGNVPCFEKPEKWKRPTLPEKPKRPEAMYDWFQGRGISRETVDKAGCYATEEYYGPDKKSCIAFPYRLDGKPVNVKYRTRDKQFKQTQGAMRSLYNIDNVTGDEVIFVEGEMDVLALMAAGIYHAVTLPDGAPKEARFRDDDKRFDALRNCLPKLEGVNKVIIATDSDVPGQALAAELAHRFGKDRCWRVTWDEATKDANAVLQAWGKEALKATVEEAEPWPIDGVYRFEDFGEAVLDMYHGRGPQPVRIGIEGLDDFYKIMPGTFHIVTGVPNHGKSNFLEQITMTLAEKHGWKFGIFSPEHKPAQYASRLLEKHLKKPFYEGPNPRMTPEEITAGLEYVNRHFYYITSNDHTPTIDWILEKARLSCLKYGIKGLVIDPYNEIEAGRDKNQTETEFVSQLISKIKRFCRTHDVTVWVVAHPAKMQRDQNGDQPMPDLYSISGSAHWFNKADMGMVVHRNFEEKTTAVAINKVKEQPAWGSTGKLTFWFDGAHRIYKPTGVF</sequence>
<dbReference type="RefSeq" id="WP_207042187.1">
    <property type="nucleotide sequence ID" value="NZ_JAFLNC010000001.1"/>
</dbReference>
<dbReference type="InterPro" id="IPR006171">
    <property type="entry name" value="TOPRIM_dom"/>
</dbReference>
<accession>A0ABS3F265</accession>
<dbReference type="PROSITE" id="PS51199">
    <property type="entry name" value="SF4_HELICASE"/>
    <property type="match status" value="1"/>
</dbReference>
<dbReference type="PROSITE" id="PS50880">
    <property type="entry name" value="TOPRIM"/>
    <property type="match status" value="1"/>
</dbReference>
<dbReference type="Pfam" id="PF03796">
    <property type="entry name" value="DnaB_C"/>
    <property type="match status" value="1"/>
</dbReference>
<dbReference type="PANTHER" id="PTHR12873:SF0">
    <property type="entry name" value="TWINKLE MTDNA HELICASE"/>
    <property type="match status" value="1"/>
</dbReference>
<feature type="domain" description="Toprim" evidence="1">
    <location>
        <begin position="165"/>
        <end position="259"/>
    </location>
</feature>
<dbReference type="InterPro" id="IPR027032">
    <property type="entry name" value="Twinkle-like"/>
</dbReference>
<evidence type="ECO:0000313" key="3">
    <source>
        <dbReference type="EMBL" id="MBO0332613.1"/>
    </source>
</evidence>
<dbReference type="SMART" id="SM00493">
    <property type="entry name" value="TOPRIM"/>
    <property type="match status" value="1"/>
</dbReference>
<gene>
    <name evidence="3" type="ORF">J0X12_03245</name>
</gene>
<dbReference type="SUPFAM" id="SSF56731">
    <property type="entry name" value="DNA primase core"/>
    <property type="match status" value="1"/>
</dbReference>
<proteinExistence type="predicted"/>